<dbReference type="RefSeq" id="WP_028727762.1">
    <property type="nucleotide sequence ID" value="NZ_AUAE01000018.1"/>
</dbReference>
<protein>
    <recommendedName>
        <fullName evidence="4">DUF4884 domain-containing protein</fullName>
    </recommendedName>
</protein>
<accession>A0A0F5JLG8</accession>
<dbReference type="HOGENOM" id="CLU_180019_0_0_10"/>
<dbReference type="InterPro" id="IPR032618">
    <property type="entry name" value="DUF4884"/>
</dbReference>
<keyword evidence="1" id="KW-0732">Signal</keyword>
<keyword evidence="3" id="KW-1185">Reference proteome</keyword>
<evidence type="ECO:0000256" key="1">
    <source>
        <dbReference type="SAM" id="SignalP"/>
    </source>
</evidence>
<dbReference type="Pfam" id="PF16225">
    <property type="entry name" value="DUF4884"/>
    <property type="match status" value="1"/>
</dbReference>
<proteinExistence type="predicted"/>
<dbReference type="EMBL" id="AQHW01000009">
    <property type="protein sequence ID" value="KKB58292.1"/>
    <property type="molecule type" value="Genomic_DNA"/>
</dbReference>
<gene>
    <name evidence="2" type="ORF">HMPREF1536_01167</name>
</gene>
<evidence type="ECO:0000313" key="2">
    <source>
        <dbReference type="EMBL" id="KKB58292.1"/>
    </source>
</evidence>
<organism evidence="2 3">
    <name type="scientific">Parabacteroides gordonii MS-1 = DSM 23371</name>
    <dbReference type="NCBI Taxonomy" id="1203610"/>
    <lineage>
        <taxon>Bacteria</taxon>
        <taxon>Pseudomonadati</taxon>
        <taxon>Bacteroidota</taxon>
        <taxon>Bacteroidia</taxon>
        <taxon>Bacteroidales</taxon>
        <taxon>Tannerellaceae</taxon>
        <taxon>Parabacteroides</taxon>
    </lineage>
</organism>
<dbReference type="PROSITE" id="PS51257">
    <property type="entry name" value="PROKAR_LIPOPROTEIN"/>
    <property type="match status" value="1"/>
</dbReference>
<reference evidence="2 3" key="1">
    <citation type="submission" date="2013-04" db="EMBL/GenBank/DDBJ databases">
        <title>The Genome Sequence of Parabacteroides gordonii DSM 23371.</title>
        <authorList>
            <consortium name="The Broad Institute Genomics Platform"/>
            <person name="Earl A."/>
            <person name="Ward D."/>
            <person name="Feldgarden M."/>
            <person name="Gevers D."/>
            <person name="Martens E."/>
            <person name="Sakamoto M."/>
            <person name="Benno Y."/>
            <person name="Suzuki N."/>
            <person name="Matsunaga N."/>
            <person name="Koshihara K."/>
            <person name="Seki M."/>
            <person name="Komiya H."/>
            <person name="Walker B."/>
            <person name="Young S."/>
            <person name="Zeng Q."/>
            <person name="Gargeya S."/>
            <person name="Fitzgerald M."/>
            <person name="Haas B."/>
            <person name="Abouelleil A."/>
            <person name="Allen A.W."/>
            <person name="Alvarado L."/>
            <person name="Arachchi H.M."/>
            <person name="Berlin A.M."/>
            <person name="Chapman S.B."/>
            <person name="Gainer-Dewar J."/>
            <person name="Goldberg J."/>
            <person name="Griggs A."/>
            <person name="Gujja S."/>
            <person name="Hansen M."/>
            <person name="Howarth C."/>
            <person name="Imamovic A."/>
            <person name="Ireland A."/>
            <person name="Larimer J."/>
            <person name="McCowan C."/>
            <person name="Murphy C."/>
            <person name="Pearson M."/>
            <person name="Poon T.W."/>
            <person name="Priest M."/>
            <person name="Roberts A."/>
            <person name="Saif S."/>
            <person name="Shea T."/>
            <person name="Sisk P."/>
            <person name="Sykes S."/>
            <person name="Wortman J."/>
            <person name="Nusbaum C."/>
            <person name="Birren B."/>
        </authorList>
    </citation>
    <scope>NUCLEOTIDE SEQUENCE [LARGE SCALE GENOMIC DNA]</scope>
    <source>
        <strain evidence="2 3">MS-1</strain>
    </source>
</reference>
<sequence>MKRISFLTLSAGALLSCALGFSACGLAGTPIAKSASDNNPTYKVEYLFEHDGCKVYRFMDMGHYVYFTNCQGDVSSIENDSVRYVNKIRREPVKIRREPIE</sequence>
<dbReference type="AlphaFoldDB" id="A0A0F5JLG8"/>
<name>A0A0F5JLG8_9BACT</name>
<evidence type="ECO:0000313" key="3">
    <source>
        <dbReference type="Proteomes" id="UP000033035"/>
    </source>
</evidence>
<feature type="chain" id="PRO_5002490221" description="DUF4884 domain-containing protein" evidence="1">
    <location>
        <begin position="28"/>
        <end position="101"/>
    </location>
</feature>
<evidence type="ECO:0008006" key="4">
    <source>
        <dbReference type="Google" id="ProtNLM"/>
    </source>
</evidence>
<comment type="caution">
    <text evidence="2">The sequence shown here is derived from an EMBL/GenBank/DDBJ whole genome shotgun (WGS) entry which is preliminary data.</text>
</comment>
<feature type="signal peptide" evidence="1">
    <location>
        <begin position="1"/>
        <end position="27"/>
    </location>
</feature>
<dbReference type="Proteomes" id="UP000033035">
    <property type="component" value="Unassembled WGS sequence"/>
</dbReference>
<dbReference type="PATRIC" id="fig|1203610.3.peg.1188"/>